<proteinExistence type="predicted"/>
<dbReference type="Proteomes" id="UP000324222">
    <property type="component" value="Unassembled WGS sequence"/>
</dbReference>
<dbReference type="AlphaFoldDB" id="A0A5B7DPX2"/>
<protein>
    <submittedName>
        <fullName evidence="2">Uncharacterized protein</fullName>
    </submittedName>
</protein>
<reference evidence="2 3" key="1">
    <citation type="submission" date="2019-05" db="EMBL/GenBank/DDBJ databases">
        <title>Another draft genome of Portunus trituberculatus and its Hox gene families provides insights of decapod evolution.</title>
        <authorList>
            <person name="Jeong J.-H."/>
            <person name="Song I."/>
            <person name="Kim S."/>
            <person name="Choi T."/>
            <person name="Kim D."/>
            <person name="Ryu S."/>
            <person name="Kim W."/>
        </authorList>
    </citation>
    <scope>NUCLEOTIDE SEQUENCE [LARGE SCALE GENOMIC DNA]</scope>
    <source>
        <tissue evidence="2">Muscle</tissue>
    </source>
</reference>
<feature type="chain" id="PRO_5022930380" evidence="1">
    <location>
        <begin position="24"/>
        <end position="68"/>
    </location>
</feature>
<evidence type="ECO:0000256" key="1">
    <source>
        <dbReference type="SAM" id="SignalP"/>
    </source>
</evidence>
<keyword evidence="3" id="KW-1185">Reference proteome</keyword>
<accession>A0A5B7DPX2</accession>
<sequence length="68" mass="7334">MRRKFATRLTIAIIATGTKTVSAGHQFAKNPGKLSQFLNQSLNTMTQESIVHVAINSIVGSSVNYATI</sequence>
<evidence type="ECO:0000313" key="3">
    <source>
        <dbReference type="Proteomes" id="UP000324222"/>
    </source>
</evidence>
<feature type="signal peptide" evidence="1">
    <location>
        <begin position="1"/>
        <end position="23"/>
    </location>
</feature>
<keyword evidence="1" id="KW-0732">Signal</keyword>
<evidence type="ECO:0000313" key="2">
    <source>
        <dbReference type="EMBL" id="MPC23265.1"/>
    </source>
</evidence>
<name>A0A5B7DPX2_PORTR</name>
<dbReference type="EMBL" id="VSRR010001184">
    <property type="protein sequence ID" value="MPC23265.1"/>
    <property type="molecule type" value="Genomic_DNA"/>
</dbReference>
<organism evidence="2 3">
    <name type="scientific">Portunus trituberculatus</name>
    <name type="common">Swimming crab</name>
    <name type="synonym">Neptunus trituberculatus</name>
    <dbReference type="NCBI Taxonomy" id="210409"/>
    <lineage>
        <taxon>Eukaryota</taxon>
        <taxon>Metazoa</taxon>
        <taxon>Ecdysozoa</taxon>
        <taxon>Arthropoda</taxon>
        <taxon>Crustacea</taxon>
        <taxon>Multicrustacea</taxon>
        <taxon>Malacostraca</taxon>
        <taxon>Eumalacostraca</taxon>
        <taxon>Eucarida</taxon>
        <taxon>Decapoda</taxon>
        <taxon>Pleocyemata</taxon>
        <taxon>Brachyura</taxon>
        <taxon>Eubrachyura</taxon>
        <taxon>Portunoidea</taxon>
        <taxon>Portunidae</taxon>
        <taxon>Portuninae</taxon>
        <taxon>Portunus</taxon>
    </lineage>
</organism>
<gene>
    <name evidence="2" type="ORF">E2C01_016305</name>
</gene>
<comment type="caution">
    <text evidence="2">The sequence shown here is derived from an EMBL/GenBank/DDBJ whole genome shotgun (WGS) entry which is preliminary data.</text>
</comment>